<dbReference type="Proteomes" id="UP000798602">
    <property type="component" value="Unassembled WGS sequence"/>
</dbReference>
<keyword evidence="1" id="KW-0472">Membrane</keyword>
<dbReference type="EMBL" id="JAABLM010000005">
    <property type="protein sequence ID" value="NBL64717.1"/>
    <property type="molecule type" value="Genomic_DNA"/>
</dbReference>
<evidence type="ECO:0000313" key="2">
    <source>
        <dbReference type="EMBL" id="NBL64717.1"/>
    </source>
</evidence>
<reference evidence="3" key="1">
    <citation type="submission" date="2020-01" db="EMBL/GenBank/DDBJ databases">
        <title>Sphingomonas sp. strain CSW-10.</title>
        <authorList>
            <person name="Chen W.-M."/>
        </authorList>
    </citation>
    <scope>NUCLEOTIDE SEQUENCE [LARGE SCALE GENOMIC DNA]</scope>
    <source>
        <strain evidence="3">NST-5</strain>
    </source>
</reference>
<name>A0ABW9Z818_9FLAO</name>
<proteinExistence type="predicted"/>
<sequence length="149" mass="16694">MDAYKFILESHSGIAYVAILTLIVAIINSFIGLSAKNEFNPKDRRIAMFALIASHIQLVLGMALYFVSPKGFSLFSSLGMKEVMGNSEIRLLAVEHPFVNILAIIFITIGWSKHKKAVESSSKFKKIAIFYVIGIILLLSRIPWSQWFA</sequence>
<accession>A0ABW9Z818</accession>
<keyword evidence="1" id="KW-0812">Transmembrane</keyword>
<feature type="transmembrane region" description="Helical" evidence="1">
    <location>
        <begin position="46"/>
        <end position="69"/>
    </location>
</feature>
<protein>
    <recommendedName>
        <fullName evidence="4">50S ribosomal protein L27</fullName>
    </recommendedName>
</protein>
<evidence type="ECO:0000256" key="1">
    <source>
        <dbReference type="SAM" id="Phobius"/>
    </source>
</evidence>
<evidence type="ECO:0008006" key="4">
    <source>
        <dbReference type="Google" id="ProtNLM"/>
    </source>
</evidence>
<keyword evidence="3" id="KW-1185">Reference proteome</keyword>
<feature type="transmembrane region" description="Helical" evidence="1">
    <location>
        <begin position="124"/>
        <end position="144"/>
    </location>
</feature>
<organism evidence="2 3">
    <name type="scientific">Flavobacterium ichthyis</name>
    <dbReference type="NCBI Taxonomy" id="2698827"/>
    <lineage>
        <taxon>Bacteria</taxon>
        <taxon>Pseudomonadati</taxon>
        <taxon>Bacteroidota</taxon>
        <taxon>Flavobacteriia</taxon>
        <taxon>Flavobacteriales</taxon>
        <taxon>Flavobacteriaceae</taxon>
        <taxon>Flavobacterium</taxon>
    </lineage>
</organism>
<keyword evidence="1" id="KW-1133">Transmembrane helix</keyword>
<feature type="transmembrane region" description="Helical" evidence="1">
    <location>
        <begin position="14"/>
        <end position="34"/>
    </location>
</feature>
<comment type="caution">
    <text evidence="2">The sequence shown here is derived from an EMBL/GenBank/DDBJ whole genome shotgun (WGS) entry which is preliminary data.</text>
</comment>
<dbReference type="RefSeq" id="WP_166536542.1">
    <property type="nucleotide sequence ID" value="NZ_JAABLM010000005.1"/>
</dbReference>
<feature type="transmembrane region" description="Helical" evidence="1">
    <location>
        <begin position="89"/>
        <end position="112"/>
    </location>
</feature>
<gene>
    <name evidence="2" type="ORF">GV828_05825</name>
</gene>
<evidence type="ECO:0000313" key="3">
    <source>
        <dbReference type="Proteomes" id="UP000798602"/>
    </source>
</evidence>